<dbReference type="Pfam" id="PF15632">
    <property type="entry name" value="ATPgrasp_Ter"/>
    <property type="match status" value="1"/>
</dbReference>
<accession>A0ABY4LIS7</accession>
<proteinExistence type="predicted"/>
<dbReference type="EMBL" id="CP096574">
    <property type="protein sequence ID" value="UPU37767.1"/>
    <property type="molecule type" value="Genomic_DNA"/>
</dbReference>
<dbReference type="Proteomes" id="UP000831485">
    <property type="component" value="Chromosome"/>
</dbReference>
<dbReference type="InterPro" id="IPR011761">
    <property type="entry name" value="ATP-grasp"/>
</dbReference>
<evidence type="ECO:0000256" key="1">
    <source>
        <dbReference type="PROSITE-ProRule" id="PRU00409"/>
    </source>
</evidence>
<dbReference type="RefSeq" id="WP_248647183.1">
    <property type="nucleotide sequence ID" value="NZ_CP096574.1"/>
</dbReference>
<dbReference type="Gene3D" id="3.30.470.20">
    <property type="entry name" value="ATP-grasp fold, B domain"/>
    <property type="match status" value="1"/>
</dbReference>
<feature type="domain" description="ATP-grasp" evidence="2">
    <location>
        <begin position="117"/>
        <end position="308"/>
    </location>
</feature>
<keyword evidence="4" id="KW-1185">Reference proteome</keyword>
<name>A0ABY4LIS7_9BACT</name>
<reference evidence="3" key="1">
    <citation type="submission" date="2022-04" db="EMBL/GenBank/DDBJ databases">
        <authorList>
            <person name="Liu G."/>
        </authorList>
    </citation>
    <scope>NUCLEOTIDE SEQUENCE</scope>
    <source>
        <strain evidence="3">RG22</strain>
    </source>
</reference>
<organism evidence="3 4">
    <name type="scientific">Geomonas paludis</name>
    <dbReference type="NCBI Taxonomy" id="2740185"/>
    <lineage>
        <taxon>Bacteria</taxon>
        <taxon>Pseudomonadati</taxon>
        <taxon>Thermodesulfobacteriota</taxon>
        <taxon>Desulfuromonadia</taxon>
        <taxon>Geobacterales</taxon>
        <taxon>Geobacteraceae</taxon>
        <taxon>Geomonas</taxon>
    </lineage>
</organism>
<keyword evidence="1" id="KW-0067">ATP-binding</keyword>
<dbReference type="Gene3D" id="3.40.50.20">
    <property type="match status" value="1"/>
</dbReference>
<gene>
    <name evidence="3" type="ORF">M1B72_08685</name>
</gene>
<sequence length="398" mass="44558">MNVLVTDGENRSALAIVRSLGSRGVNVIVTGTKISCLSSRSKFCSRYRVVTDPMERGEDYLGDIIKVIKDENVEIVFPVTEQTIFWLNKGRNLCMDTIIASPSEEQMDSICNKSSLMELARSLGVETPFTINVRDEKDLVTKLPELPSYPLVVKPAYSKTFIDGRLVPSSVMYASNEEELLSLYRTCDVLKSPSLIQELILGEGTGIFTLFDKDHHLALFSHRRLLEKPPSGGVSVLSESVPLDPTMVDSATRLLSAVGWTGVAMVEFKKDQSGQAKLMEINGRFWGSLQLAVSCGVDFPYLAFCYYSRQNLPYLEHPYLLGHKLKWSYGILDHCLIRAKQAFQVKSYRTALPSFMQVLEAFFASGPTVSSDVFRAEDMGPFMQETLDYFNSFLGRKV</sequence>
<evidence type="ECO:0000259" key="2">
    <source>
        <dbReference type="PROSITE" id="PS50975"/>
    </source>
</evidence>
<protein>
    <submittedName>
        <fullName evidence="3">ATP-grasp domain-containing protein</fullName>
    </submittedName>
</protein>
<dbReference type="PROSITE" id="PS50975">
    <property type="entry name" value="ATP_GRASP"/>
    <property type="match status" value="1"/>
</dbReference>
<evidence type="ECO:0000313" key="4">
    <source>
        <dbReference type="Proteomes" id="UP000831485"/>
    </source>
</evidence>
<evidence type="ECO:0000313" key="3">
    <source>
        <dbReference type="EMBL" id="UPU37767.1"/>
    </source>
</evidence>
<keyword evidence="1" id="KW-0547">Nucleotide-binding</keyword>
<dbReference type="SUPFAM" id="SSF56059">
    <property type="entry name" value="Glutathione synthetase ATP-binding domain-like"/>
    <property type="match status" value="1"/>
</dbReference>